<evidence type="ECO:0000256" key="4">
    <source>
        <dbReference type="ARBA" id="ARBA00022692"/>
    </source>
</evidence>
<dbReference type="Pfam" id="PF00083">
    <property type="entry name" value="Sugar_tr"/>
    <property type="match status" value="1"/>
</dbReference>
<dbReference type="RefSeq" id="XP_069205554.1">
    <property type="nucleotide sequence ID" value="XM_069357617.1"/>
</dbReference>
<evidence type="ECO:0000256" key="9">
    <source>
        <dbReference type="SAM" id="Phobius"/>
    </source>
</evidence>
<feature type="domain" description="Major facilitator superfamily (MFS) profile" evidence="10">
    <location>
        <begin position="1"/>
        <end position="435"/>
    </location>
</feature>
<dbReference type="Proteomes" id="UP001565368">
    <property type="component" value="Unassembled WGS sequence"/>
</dbReference>
<dbReference type="InterPro" id="IPR050360">
    <property type="entry name" value="MFS_Sugar_Transporters"/>
</dbReference>
<sequence>MGGEARRAWTYAICAAMTMGFKTFVDHFKKPGAKEIDPNMLGAINTGYTTGGIVSGVFVTPTLSKLAGRRICLQVGCALVIISTFVQVFAPNVQGFIGGRLLMGIGQGIAIPTGPTYMTEIAPTLFFTIGAFIVYWTAYGVSKNHHLGIWQWRVPLFLQIFFPALVIISMLFCPESPRWLVERGRIDEAHRALVLTRPQEEAEQELADIVAAVNYEKTAAHLDSRWWAPYKTIFVEPSLRRRMLIAIFINFGQQVCGNSVLAGYTSLIYKSVFANPDTIFLINALSATFSILFTLNATWLVDRIGRKPVLLIGAAGQGISLLIVACVGITHPADAEGHRTRSVGIGVAALFFLFVLFYKPSWGATVWIYSADIFSTDVRAHAISFCSQTQSIVGTIVGQFFPIFLKKTGFYCFFFFAGMNVILLAGVWYWLPETKGIPLEDMDKLFGGVSHREAGEALNHEKIEANGGTVLRYDSEAAIASEKAKQEVKHIA</sequence>
<evidence type="ECO:0000256" key="2">
    <source>
        <dbReference type="ARBA" id="ARBA00010992"/>
    </source>
</evidence>
<comment type="subcellular location">
    <subcellularLocation>
        <location evidence="1">Membrane</location>
        <topology evidence="1">Multi-pass membrane protein</topology>
    </subcellularLocation>
</comment>
<dbReference type="InterPro" id="IPR020846">
    <property type="entry name" value="MFS_dom"/>
</dbReference>
<dbReference type="PANTHER" id="PTHR48022">
    <property type="entry name" value="PLASTIDIC GLUCOSE TRANSPORTER 4"/>
    <property type="match status" value="1"/>
</dbReference>
<feature type="transmembrane region" description="Helical" evidence="9">
    <location>
        <begin position="342"/>
        <end position="358"/>
    </location>
</feature>
<comment type="similarity">
    <text evidence="2 8">Belongs to the major facilitator superfamily. Sugar transporter (TC 2.A.1.1) family.</text>
</comment>
<evidence type="ECO:0000256" key="7">
    <source>
        <dbReference type="ARBA" id="ARBA00049119"/>
    </source>
</evidence>
<keyword evidence="3 8" id="KW-0813">Transport</keyword>
<feature type="transmembrane region" description="Helical" evidence="9">
    <location>
        <begin position="410"/>
        <end position="431"/>
    </location>
</feature>
<evidence type="ECO:0000256" key="1">
    <source>
        <dbReference type="ARBA" id="ARBA00004141"/>
    </source>
</evidence>
<dbReference type="SUPFAM" id="SSF103473">
    <property type="entry name" value="MFS general substrate transporter"/>
    <property type="match status" value="1"/>
</dbReference>
<dbReference type="GeneID" id="95990292"/>
<reference evidence="11 12" key="1">
    <citation type="submission" date="2023-08" db="EMBL/GenBank/DDBJ databases">
        <title>Annotated Genome Sequence of Vanrija albida AlHP1.</title>
        <authorList>
            <person name="Herzog R."/>
        </authorList>
    </citation>
    <scope>NUCLEOTIDE SEQUENCE [LARGE SCALE GENOMIC DNA]</scope>
    <source>
        <strain evidence="11 12">AlHP1</strain>
    </source>
</reference>
<organism evidence="11 12">
    <name type="scientific">Vanrija albida</name>
    <dbReference type="NCBI Taxonomy" id="181172"/>
    <lineage>
        <taxon>Eukaryota</taxon>
        <taxon>Fungi</taxon>
        <taxon>Dikarya</taxon>
        <taxon>Basidiomycota</taxon>
        <taxon>Agaricomycotina</taxon>
        <taxon>Tremellomycetes</taxon>
        <taxon>Trichosporonales</taxon>
        <taxon>Trichosporonaceae</taxon>
        <taxon>Vanrija</taxon>
    </lineage>
</organism>
<protein>
    <recommendedName>
        <fullName evidence="10">Major facilitator superfamily (MFS) profile domain-containing protein</fullName>
    </recommendedName>
</protein>
<feature type="transmembrane region" description="Helical" evidence="9">
    <location>
        <begin position="71"/>
        <end position="90"/>
    </location>
</feature>
<gene>
    <name evidence="11" type="ORF">Q8F55_009249</name>
</gene>
<keyword evidence="5 9" id="KW-1133">Transmembrane helix</keyword>
<dbReference type="Gene3D" id="1.20.1250.20">
    <property type="entry name" value="MFS general substrate transporter like domains"/>
    <property type="match status" value="1"/>
</dbReference>
<accession>A0ABR3PT39</accession>
<evidence type="ECO:0000313" key="12">
    <source>
        <dbReference type="Proteomes" id="UP001565368"/>
    </source>
</evidence>
<dbReference type="PROSITE" id="PS50850">
    <property type="entry name" value="MFS"/>
    <property type="match status" value="1"/>
</dbReference>
<dbReference type="EMBL" id="JBBXJM010000007">
    <property type="protein sequence ID" value="KAL1405610.1"/>
    <property type="molecule type" value="Genomic_DNA"/>
</dbReference>
<dbReference type="InterPro" id="IPR003663">
    <property type="entry name" value="Sugar/inositol_transpt"/>
</dbReference>
<name>A0ABR3PT39_9TREE</name>
<evidence type="ECO:0000256" key="5">
    <source>
        <dbReference type="ARBA" id="ARBA00022989"/>
    </source>
</evidence>
<evidence type="ECO:0000256" key="6">
    <source>
        <dbReference type="ARBA" id="ARBA00023136"/>
    </source>
</evidence>
<feature type="transmembrane region" description="Helical" evidence="9">
    <location>
        <begin position="121"/>
        <end position="142"/>
    </location>
</feature>
<feature type="transmembrane region" description="Helical" evidence="9">
    <location>
        <begin position="279"/>
        <end position="301"/>
    </location>
</feature>
<comment type="catalytic activity">
    <reaction evidence="7">
        <text>myo-inositol(out) + H(+)(out) = myo-inositol(in) + H(+)(in)</text>
        <dbReference type="Rhea" id="RHEA:60364"/>
        <dbReference type="ChEBI" id="CHEBI:15378"/>
        <dbReference type="ChEBI" id="CHEBI:17268"/>
    </reaction>
</comment>
<keyword evidence="12" id="KW-1185">Reference proteome</keyword>
<evidence type="ECO:0000313" key="11">
    <source>
        <dbReference type="EMBL" id="KAL1405610.1"/>
    </source>
</evidence>
<evidence type="ECO:0000256" key="3">
    <source>
        <dbReference type="ARBA" id="ARBA00022448"/>
    </source>
</evidence>
<comment type="caution">
    <text evidence="11">The sequence shown here is derived from an EMBL/GenBank/DDBJ whole genome shotgun (WGS) entry which is preliminary data.</text>
</comment>
<dbReference type="PANTHER" id="PTHR48022:SF46">
    <property type="entry name" value="SUGAR TRANSPORTER, PUTATIVE (AFU_ORTHOLOGUE AFUA_1G11830)-RELATED"/>
    <property type="match status" value="1"/>
</dbReference>
<keyword evidence="4 9" id="KW-0812">Transmembrane</keyword>
<evidence type="ECO:0000259" key="10">
    <source>
        <dbReference type="PROSITE" id="PS50850"/>
    </source>
</evidence>
<dbReference type="InterPro" id="IPR036259">
    <property type="entry name" value="MFS_trans_sf"/>
</dbReference>
<dbReference type="InterPro" id="IPR005828">
    <property type="entry name" value="MFS_sugar_transport-like"/>
</dbReference>
<dbReference type="NCBIfam" id="TIGR00879">
    <property type="entry name" value="SP"/>
    <property type="match status" value="1"/>
</dbReference>
<evidence type="ECO:0000256" key="8">
    <source>
        <dbReference type="RuleBase" id="RU003346"/>
    </source>
</evidence>
<keyword evidence="6 9" id="KW-0472">Membrane</keyword>
<proteinExistence type="inferred from homology"/>
<feature type="transmembrane region" description="Helical" evidence="9">
    <location>
        <begin position="154"/>
        <end position="173"/>
    </location>
</feature>
<feature type="transmembrane region" description="Helical" evidence="9">
    <location>
        <begin position="308"/>
        <end position="330"/>
    </location>
</feature>